<comment type="caution">
    <text evidence="5">The sequence shown here is derived from an EMBL/GenBank/DDBJ whole genome shotgun (WGS) entry which is preliminary data.</text>
</comment>
<dbReference type="RefSeq" id="WP_018384339.1">
    <property type="nucleotide sequence ID" value="NZ_LLZU01000038.1"/>
</dbReference>
<proteinExistence type="predicted"/>
<dbReference type="SUPFAM" id="SSF53850">
    <property type="entry name" value="Periplasmic binding protein-like II"/>
    <property type="match status" value="1"/>
</dbReference>
<dbReference type="eggNOG" id="COG0834">
    <property type="taxonomic scope" value="Bacteria"/>
</dbReference>
<dbReference type="EMBL" id="LLZU01000038">
    <property type="protein sequence ID" value="KRV47158.1"/>
    <property type="molecule type" value="Genomic_DNA"/>
</dbReference>
<dbReference type="OrthoDB" id="4633994at2"/>
<dbReference type="InterPro" id="IPR001638">
    <property type="entry name" value="Solute-binding_3/MltF_N"/>
</dbReference>
<dbReference type="Pfam" id="PF00497">
    <property type="entry name" value="SBP_bac_3"/>
    <property type="match status" value="1"/>
</dbReference>
<dbReference type="SMART" id="SM00062">
    <property type="entry name" value="PBPb"/>
    <property type="match status" value="1"/>
</dbReference>
<dbReference type="CDD" id="cd01004">
    <property type="entry name" value="PBP2_MidA_like"/>
    <property type="match status" value="1"/>
</dbReference>
<feature type="domain" description="Solute-binding protein family 3/N-terminal" evidence="4">
    <location>
        <begin position="68"/>
        <end position="309"/>
    </location>
</feature>
<sequence>MTARSTRRRLLAAGAVFASGALLLVGCGDQTDDAGDDGKETESSSSSSSGTAKSPADLLPQKIKNAGVIEVGSDIAYPPVEFKQGGKVVGIDPDLAAALGEELGVKFEFTNGKFDSLLTGLRAERFDIVMSAMSDTKNRQDGTDPETGKKVSDGVDFVDYFTAGVSLYTVKGNPDGIKGWDDLCGKKIVVQRQTVSHDQAKAKSKECEDKGKKKISIEAHSTDIDAQTRLRGGGADAGSSDYPVAAYAVQKSGGGNHFELIGEQELAGPYGIAVSKDDTELRDALKAALEELIKNGEYQKIIDKWEVPEGAVSEVKINGGS</sequence>
<gene>
    <name evidence="5" type="ORF">AQ490_10500</name>
</gene>
<evidence type="ECO:0000256" key="3">
    <source>
        <dbReference type="SAM" id="SignalP"/>
    </source>
</evidence>
<reference evidence="5 6" key="1">
    <citation type="submission" date="2015-10" db="EMBL/GenBank/DDBJ databases">
        <title>Draft genome sequence of pyrrolomycin-producing Streptomyces vitaminophilus.</title>
        <authorList>
            <person name="Graham D.E."/>
            <person name="Mahan K.M."/>
            <person name="Klingeman D.M."/>
            <person name="Hettich R.L."/>
            <person name="Parry R.J."/>
        </authorList>
    </citation>
    <scope>NUCLEOTIDE SEQUENCE [LARGE SCALE GENOMIC DNA]</scope>
    <source>
        <strain evidence="5 6">ATCC 31673</strain>
    </source>
</reference>
<dbReference type="STRING" id="76728.AQ490_10500"/>
<dbReference type="PROSITE" id="PS51257">
    <property type="entry name" value="PROKAR_LIPOPROTEIN"/>
    <property type="match status" value="1"/>
</dbReference>
<keyword evidence="6" id="KW-1185">Reference proteome</keyword>
<dbReference type="PANTHER" id="PTHR35936">
    <property type="entry name" value="MEMBRANE-BOUND LYTIC MUREIN TRANSGLYCOSYLASE F"/>
    <property type="match status" value="1"/>
</dbReference>
<evidence type="ECO:0000256" key="2">
    <source>
        <dbReference type="SAM" id="MobiDB-lite"/>
    </source>
</evidence>
<feature type="chain" id="PRO_5038620146" evidence="3">
    <location>
        <begin position="19"/>
        <end position="321"/>
    </location>
</feature>
<dbReference type="Gene3D" id="3.40.190.10">
    <property type="entry name" value="Periplasmic binding protein-like II"/>
    <property type="match status" value="2"/>
</dbReference>
<feature type="signal peptide" evidence="3">
    <location>
        <begin position="1"/>
        <end position="18"/>
    </location>
</feature>
<organism evidence="5 6">
    <name type="scientific">Wenjunlia vitaminophila</name>
    <name type="common">Streptomyces vitaminophilus</name>
    <dbReference type="NCBI Taxonomy" id="76728"/>
    <lineage>
        <taxon>Bacteria</taxon>
        <taxon>Bacillati</taxon>
        <taxon>Actinomycetota</taxon>
        <taxon>Actinomycetes</taxon>
        <taxon>Kitasatosporales</taxon>
        <taxon>Streptomycetaceae</taxon>
        <taxon>Wenjunlia</taxon>
    </lineage>
</organism>
<evidence type="ECO:0000313" key="6">
    <source>
        <dbReference type="Proteomes" id="UP000050867"/>
    </source>
</evidence>
<evidence type="ECO:0000259" key="4">
    <source>
        <dbReference type="SMART" id="SM00062"/>
    </source>
</evidence>
<evidence type="ECO:0000313" key="5">
    <source>
        <dbReference type="EMBL" id="KRV47158.1"/>
    </source>
</evidence>
<dbReference type="PANTHER" id="PTHR35936:SF17">
    <property type="entry name" value="ARGININE-BINDING EXTRACELLULAR PROTEIN ARTP"/>
    <property type="match status" value="1"/>
</dbReference>
<protein>
    <submittedName>
        <fullName evidence="5">AtrA protein</fullName>
    </submittedName>
</protein>
<feature type="region of interest" description="Disordered" evidence="2">
    <location>
        <begin position="31"/>
        <end position="57"/>
    </location>
</feature>
<dbReference type="Proteomes" id="UP000050867">
    <property type="component" value="Unassembled WGS sequence"/>
</dbReference>
<evidence type="ECO:0000256" key="1">
    <source>
        <dbReference type="ARBA" id="ARBA00022729"/>
    </source>
</evidence>
<accession>A0A0T6LM58</accession>
<name>A0A0T6LM58_WENVI</name>
<dbReference type="AlphaFoldDB" id="A0A0T6LM58"/>
<keyword evidence="1 3" id="KW-0732">Signal</keyword>